<protein>
    <recommendedName>
        <fullName evidence="10">Alpha-1,4 glucan phosphorylase</fullName>
        <ecNumber evidence="10">2.4.1.1</ecNumber>
    </recommendedName>
</protein>
<evidence type="ECO:0000313" key="11">
    <source>
        <dbReference type="EMBL" id="EFG26429.2"/>
    </source>
</evidence>
<evidence type="ECO:0000313" key="12">
    <source>
        <dbReference type="Proteomes" id="UP000005777"/>
    </source>
</evidence>
<dbReference type="HOGENOM" id="CLU_010198_1_1_11"/>
<dbReference type="GO" id="GO:0005737">
    <property type="term" value="C:cytoplasm"/>
    <property type="evidence" value="ECO:0007669"/>
    <property type="project" value="TreeGrafter"/>
</dbReference>
<dbReference type="PIRSF" id="PIRSF000460">
    <property type="entry name" value="Pprylas_GlgP"/>
    <property type="match status" value="1"/>
</dbReference>
<dbReference type="eggNOG" id="COG0058">
    <property type="taxonomic scope" value="Bacteria"/>
</dbReference>
<dbReference type="GO" id="GO:0008184">
    <property type="term" value="F:glycogen phosphorylase activity"/>
    <property type="evidence" value="ECO:0007669"/>
    <property type="project" value="InterPro"/>
</dbReference>
<dbReference type="CDD" id="cd04300">
    <property type="entry name" value="GT35_Glycogen_Phosphorylase"/>
    <property type="match status" value="1"/>
</dbReference>
<evidence type="ECO:0000256" key="10">
    <source>
        <dbReference type="RuleBase" id="RU000587"/>
    </source>
</evidence>
<evidence type="ECO:0000256" key="7">
    <source>
        <dbReference type="ARBA" id="ARBA00023277"/>
    </source>
</evidence>
<evidence type="ECO:0000256" key="2">
    <source>
        <dbReference type="ARBA" id="ARBA00001933"/>
    </source>
</evidence>
<dbReference type="InterPro" id="IPR035090">
    <property type="entry name" value="Pyridoxal_P_attach_site"/>
</dbReference>
<comment type="catalytic activity">
    <reaction evidence="1 10">
        <text>[(1-&gt;4)-alpha-D-glucosyl](n) + phosphate = [(1-&gt;4)-alpha-D-glucosyl](n-1) + alpha-D-glucose 1-phosphate</text>
        <dbReference type="Rhea" id="RHEA:41732"/>
        <dbReference type="Rhea" id="RHEA-COMP:9584"/>
        <dbReference type="Rhea" id="RHEA-COMP:9586"/>
        <dbReference type="ChEBI" id="CHEBI:15444"/>
        <dbReference type="ChEBI" id="CHEBI:43474"/>
        <dbReference type="ChEBI" id="CHEBI:58601"/>
        <dbReference type="EC" id="2.4.1.1"/>
    </reaction>
</comment>
<comment type="cofactor">
    <cofactor evidence="2 10">
        <name>pyridoxal 5'-phosphate</name>
        <dbReference type="ChEBI" id="CHEBI:597326"/>
    </cofactor>
</comment>
<dbReference type="SUPFAM" id="SSF53756">
    <property type="entry name" value="UDP-Glycosyltransferase/glycogen phosphorylase"/>
    <property type="match status" value="1"/>
</dbReference>
<keyword evidence="4 10" id="KW-0328">Glycosyltransferase</keyword>
<evidence type="ECO:0000256" key="5">
    <source>
        <dbReference type="ARBA" id="ARBA00022679"/>
    </source>
</evidence>
<evidence type="ECO:0000256" key="8">
    <source>
        <dbReference type="ARBA" id="ARBA00025174"/>
    </source>
</evidence>
<dbReference type="PANTHER" id="PTHR11468">
    <property type="entry name" value="GLYCOGEN PHOSPHORYLASE"/>
    <property type="match status" value="1"/>
</dbReference>
<proteinExistence type="inferred from homology"/>
<gene>
    <name evidence="11" type="ORF">HMPREF9020_00048</name>
</gene>
<comment type="similarity">
    <text evidence="3 10">Belongs to the glycogen phosphorylase family.</text>
</comment>
<dbReference type="PROSITE" id="PS00102">
    <property type="entry name" value="PHOSPHORYLASE"/>
    <property type="match status" value="1"/>
</dbReference>
<feature type="modified residue" description="N6-(pyridoxal phosphate)lysine" evidence="9">
    <location>
        <position position="692"/>
    </location>
</feature>
<dbReference type="Gene3D" id="3.40.50.2000">
    <property type="entry name" value="Glycogen Phosphorylase B"/>
    <property type="match status" value="2"/>
</dbReference>
<sequence length="857" mass="96425">MQWVKVGPIRHNRCANSVLTTEGFFVMTQITAPKAPVSADAFADEIKGYLLTEQGVTAAEATAKDVYVATAKATRNHLIGAWAKTKADMVKGSTKAVGYLSAEFLMGRQLRNALLNAGLTDQFAEAMAKLGFKTDDVIFSEPEPGLGNGGLGRLAACFIDSLASIGVPAFGYGIQYQYGIFRQEFDSQGRQVERADYWLTNENPWGHIDYNRDVRVNFGGRVTEENGKRVWQPDWSVRAIPVDYLVPGYESGRVNTLRLWTAKSYDEFDLLTFNKSDYEGAVKPQIKAENITKILYPEDSTPAGKSLRLQQQYFFVSASLHDAIRTFYPGQDKPDLTTFPTKITFQLNDTHPVIGIPELMRILMDEYDYDWDTAWDITTRTFNYTCHTLLPEALEVWPAHLIGELLPRHLEIIQKINQNFVKLLSTLTDDEGKIDRMRIVTEGDDPQVRMAYLATAGGSHVNGVAELHSQLLKDVTLRDFSDLFPNKFTNVTNGVTPRRFVRIANPRMSDLITEGLGTDSWVSDLSKLEGLVPLADDDEFVHRFAEVKRANKRDFAHFAKERYGFEVNPNTMFDSMIKRLHEYKRQSLKILSVIARYAAIKSGEVDLDAFTPRTVIFGAKAAPGYAMAKETIQLINNVSRVVNNDPAVQGKLNVFFPWNYNIELAQNLIPATELDEQISQAGKEASGTGNMKFALNGALTVGTLDGANVEIRDRVGHENFFLFGMTVDEVEDLYKEGYDTKGLSRQYYQSDPRLQRAIDMVADGTFSNGDKSTYQALVNDWLNKDYFMTLADFGAYMDIQAEIEKTYADEKIWFRKALLNTARSGYFSSDRSIADYLERVWMTGPLPEDAALQSREA</sequence>
<dbReference type="GO" id="GO:0030170">
    <property type="term" value="F:pyridoxal phosphate binding"/>
    <property type="evidence" value="ECO:0007669"/>
    <property type="project" value="InterPro"/>
</dbReference>
<dbReference type="InterPro" id="IPR011833">
    <property type="entry name" value="Glycg_phsphrylas"/>
</dbReference>
<evidence type="ECO:0000256" key="3">
    <source>
        <dbReference type="ARBA" id="ARBA00006047"/>
    </source>
</evidence>
<accession>W5IHW9</accession>
<keyword evidence="7 10" id="KW-0119">Carbohydrate metabolism</keyword>
<keyword evidence="5 10" id="KW-0808">Transferase</keyword>
<keyword evidence="12" id="KW-1185">Reference proteome</keyword>
<dbReference type="InterPro" id="IPR000811">
    <property type="entry name" value="Glyco_trans_35"/>
</dbReference>
<dbReference type="AlphaFoldDB" id="W5IHW9"/>
<dbReference type="Proteomes" id="UP000005777">
    <property type="component" value="Unassembled WGS sequence"/>
</dbReference>
<evidence type="ECO:0000256" key="1">
    <source>
        <dbReference type="ARBA" id="ARBA00001275"/>
    </source>
</evidence>
<dbReference type="Pfam" id="PF00343">
    <property type="entry name" value="Phosphorylase"/>
    <property type="match status" value="1"/>
</dbReference>
<keyword evidence="6 9" id="KW-0663">Pyridoxal phosphate</keyword>
<organism evidence="11 12">
    <name type="scientific">Scardovia inopinata F0304</name>
    <dbReference type="NCBI Taxonomy" id="641146"/>
    <lineage>
        <taxon>Bacteria</taxon>
        <taxon>Bacillati</taxon>
        <taxon>Actinomycetota</taxon>
        <taxon>Actinomycetes</taxon>
        <taxon>Bifidobacteriales</taxon>
        <taxon>Bifidobacteriaceae</taxon>
        <taxon>Scardovia</taxon>
    </lineage>
</organism>
<dbReference type="EMBL" id="ADCX01000001">
    <property type="protein sequence ID" value="EFG26429.2"/>
    <property type="molecule type" value="Genomic_DNA"/>
</dbReference>
<dbReference type="EC" id="2.4.1.1" evidence="10"/>
<comment type="function">
    <text evidence="10">Allosteric enzyme that catalyzes the rate-limiting step in glycogen catabolism, the phosphorolytic cleavage of glycogen to produce glucose-1-phosphate, and plays a central role in maintaining cellular and organismal glucose homeostasis.</text>
</comment>
<dbReference type="FunFam" id="3.40.50.2000:FF:000149">
    <property type="entry name" value="Glycogen phosphorylase, muscle form"/>
    <property type="match status" value="1"/>
</dbReference>
<comment type="function">
    <text evidence="8">Phosphorylase is an important allosteric enzyme in carbohydrate metabolism. Enzymes from different sources differ in their regulatory mechanisms and in their natural substrates. However, all known phosphorylases share catalytic and structural properties.</text>
</comment>
<dbReference type="PANTHER" id="PTHR11468:SF25">
    <property type="entry name" value="MALTODEXTRIN PHOSPHORYLASE"/>
    <property type="match status" value="1"/>
</dbReference>
<dbReference type="NCBIfam" id="TIGR02093">
    <property type="entry name" value="P_ylase"/>
    <property type="match status" value="1"/>
</dbReference>
<evidence type="ECO:0000256" key="4">
    <source>
        <dbReference type="ARBA" id="ARBA00022676"/>
    </source>
</evidence>
<evidence type="ECO:0000256" key="6">
    <source>
        <dbReference type="ARBA" id="ARBA00022898"/>
    </source>
</evidence>
<comment type="caution">
    <text evidence="11">The sequence shown here is derived from an EMBL/GenBank/DDBJ whole genome shotgun (WGS) entry which is preliminary data.</text>
</comment>
<reference evidence="11 12" key="1">
    <citation type="submission" date="2012-01" db="EMBL/GenBank/DDBJ databases">
        <title>The Genome Sequence of Scardovia inopinata F0304.</title>
        <authorList>
            <consortium name="The Broad Institute Genome Sequencing Platform"/>
            <person name="Earl A."/>
            <person name="Ward D."/>
            <person name="Feldgarden M."/>
            <person name="Gevers D."/>
            <person name="Izard J."/>
            <person name="Baranova O.V."/>
            <person name="Blanton J.M."/>
            <person name="Tanner A.C."/>
            <person name="Dewhirst F.E."/>
            <person name="Young S.K."/>
            <person name="Zeng Q."/>
            <person name="Gargeya S."/>
            <person name="Fitzgerald M."/>
            <person name="Haas B."/>
            <person name="Abouelleil A."/>
            <person name="Alvarado L."/>
            <person name="Arachchi H.M."/>
            <person name="Berlin A."/>
            <person name="Chapman S.B."/>
            <person name="Gearin G."/>
            <person name="Goldberg J."/>
            <person name="Griggs A."/>
            <person name="Gujja S."/>
            <person name="Hansen M."/>
            <person name="Heiman D."/>
            <person name="Howarth C."/>
            <person name="Larimer J."/>
            <person name="Lui A."/>
            <person name="MacDonald P.J."/>
            <person name="McCowen C."/>
            <person name="Montmayeur A."/>
            <person name="Murphy C."/>
            <person name="Neiman D."/>
            <person name="Pearson M."/>
            <person name="Priest M."/>
            <person name="Roberts A."/>
            <person name="Saif S."/>
            <person name="Shea T."/>
            <person name="Sisk P."/>
            <person name="Stolte C."/>
            <person name="Sykes S."/>
            <person name="Wortman J."/>
            <person name="Nusbaum C."/>
            <person name="Birren B."/>
        </authorList>
    </citation>
    <scope>NUCLEOTIDE SEQUENCE [LARGE SCALE GENOMIC DNA]</scope>
    <source>
        <strain evidence="11 12">F0304</strain>
    </source>
</reference>
<dbReference type="GO" id="GO:0005980">
    <property type="term" value="P:glycogen catabolic process"/>
    <property type="evidence" value="ECO:0007669"/>
    <property type="project" value="TreeGrafter"/>
</dbReference>
<evidence type="ECO:0000256" key="9">
    <source>
        <dbReference type="PIRSR" id="PIRSR000460-1"/>
    </source>
</evidence>
<name>W5IHW9_SCAIO</name>